<evidence type="ECO:0000256" key="2">
    <source>
        <dbReference type="ARBA" id="ARBA00022737"/>
    </source>
</evidence>
<dbReference type="AlphaFoldDB" id="A0A663EZ07"/>
<dbReference type="SMART" id="SM00202">
    <property type="entry name" value="SR"/>
    <property type="match status" value="1"/>
</dbReference>
<dbReference type="PROSITE" id="PS50287">
    <property type="entry name" value="SRCR_2"/>
    <property type="match status" value="1"/>
</dbReference>
<keyword evidence="1" id="KW-0732">Signal</keyword>
<dbReference type="Gene3D" id="3.10.250.10">
    <property type="entry name" value="SRCR-like domain"/>
    <property type="match status" value="1"/>
</dbReference>
<evidence type="ECO:0000256" key="1">
    <source>
        <dbReference type="ARBA" id="ARBA00022729"/>
    </source>
</evidence>
<dbReference type="FunFam" id="3.10.250.10:FF:000002">
    <property type="entry name" value="Scavenger receptor cysteine-rich type 1 protein M130"/>
    <property type="match status" value="1"/>
</dbReference>
<feature type="disulfide bond" evidence="4">
    <location>
        <begin position="88"/>
        <end position="98"/>
    </location>
</feature>
<dbReference type="PRINTS" id="PR00258">
    <property type="entry name" value="SPERACTRCPTR"/>
</dbReference>
<dbReference type="PANTHER" id="PTHR19331">
    <property type="entry name" value="SCAVENGER RECEPTOR DOMAIN-CONTAINING"/>
    <property type="match status" value="1"/>
</dbReference>
<sequence>SQHPGGQRGWKRLGGAGTLRLAGGRSRCEGRVEMEQAGAWGTVCDDAWDLADADVVCRQLRCGRAVRVRGGAAFGRGSGPILRDEVGCEGHEEHLWDCPAAPEHDCSHKEDAGVVCSGGSGNVPGLADVKQGSGSVGQRYQAGCRQHVPSSVLCPQSTRSGGSPGAGTVAERPAHPLTWKEEVSGVTSCARSLSQLRRVPRPWGHSPLCTCPSLSSAWSWQHCSCSPCWPSPPPC</sequence>
<accession>A0A663EZ07</accession>
<evidence type="ECO:0000259" key="5">
    <source>
        <dbReference type="PROSITE" id="PS50287"/>
    </source>
</evidence>
<feature type="domain" description="SRCR" evidence="5">
    <location>
        <begin position="19"/>
        <end position="117"/>
    </location>
</feature>
<evidence type="ECO:0000256" key="4">
    <source>
        <dbReference type="PROSITE-ProRule" id="PRU00196"/>
    </source>
</evidence>
<organism evidence="6 7">
    <name type="scientific">Aquila chrysaetos chrysaetos</name>
    <dbReference type="NCBI Taxonomy" id="223781"/>
    <lineage>
        <taxon>Eukaryota</taxon>
        <taxon>Metazoa</taxon>
        <taxon>Chordata</taxon>
        <taxon>Craniata</taxon>
        <taxon>Vertebrata</taxon>
        <taxon>Euteleostomi</taxon>
        <taxon>Archelosauria</taxon>
        <taxon>Archosauria</taxon>
        <taxon>Dinosauria</taxon>
        <taxon>Saurischia</taxon>
        <taxon>Theropoda</taxon>
        <taxon>Coelurosauria</taxon>
        <taxon>Aves</taxon>
        <taxon>Neognathae</taxon>
        <taxon>Neoaves</taxon>
        <taxon>Telluraves</taxon>
        <taxon>Accipitrimorphae</taxon>
        <taxon>Accipitriformes</taxon>
        <taxon>Accipitridae</taxon>
        <taxon>Accipitrinae</taxon>
        <taxon>Aquila</taxon>
    </lineage>
</organism>
<keyword evidence="7" id="KW-1185">Reference proteome</keyword>
<dbReference type="PANTHER" id="PTHR19331:SF477">
    <property type="entry name" value="T-CELL DIFFERENTIATION ANTIGEN CD6"/>
    <property type="match status" value="1"/>
</dbReference>
<name>A0A663EZ07_AQUCH</name>
<dbReference type="Proteomes" id="UP000472275">
    <property type="component" value="Chromosome 16"/>
</dbReference>
<dbReference type="Ensembl" id="ENSACCT00020018034.1">
    <property type="protein sequence ID" value="ENSACCP00020017279.1"/>
    <property type="gene ID" value="ENSACCG00020011851.1"/>
</dbReference>
<keyword evidence="3 4" id="KW-1015">Disulfide bond</keyword>
<dbReference type="GeneTree" id="ENSGT00950000183145"/>
<evidence type="ECO:0000256" key="3">
    <source>
        <dbReference type="ARBA" id="ARBA00023157"/>
    </source>
</evidence>
<dbReference type="InterPro" id="IPR036772">
    <property type="entry name" value="SRCR-like_dom_sf"/>
</dbReference>
<dbReference type="GO" id="GO:0016020">
    <property type="term" value="C:membrane"/>
    <property type="evidence" value="ECO:0007669"/>
    <property type="project" value="InterPro"/>
</dbReference>
<dbReference type="Pfam" id="PF00530">
    <property type="entry name" value="SRCR"/>
    <property type="match status" value="1"/>
</dbReference>
<dbReference type="SUPFAM" id="SSF56487">
    <property type="entry name" value="SRCR-like"/>
    <property type="match status" value="1"/>
</dbReference>
<proteinExistence type="predicted"/>
<reference evidence="6" key="1">
    <citation type="submission" date="2025-08" db="UniProtKB">
        <authorList>
            <consortium name="Ensembl"/>
        </authorList>
    </citation>
    <scope>IDENTIFICATION</scope>
</reference>
<dbReference type="InterPro" id="IPR001190">
    <property type="entry name" value="SRCR"/>
</dbReference>
<comment type="caution">
    <text evidence="4">Lacks conserved residue(s) required for the propagation of feature annotation.</text>
</comment>
<evidence type="ECO:0000313" key="6">
    <source>
        <dbReference type="Ensembl" id="ENSACCP00020017279.1"/>
    </source>
</evidence>
<evidence type="ECO:0000313" key="7">
    <source>
        <dbReference type="Proteomes" id="UP000472275"/>
    </source>
</evidence>
<dbReference type="InParanoid" id="A0A663EZ07"/>
<protein>
    <recommendedName>
        <fullName evidence="5">SRCR domain-containing protein</fullName>
    </recommendedName>
</protein>
<keyword evidence="2" id="KW-0677">Repeat</keyword>
<reference evidence="6" key="2">
    <citation type="submission" date="2025-09" db="UniProtKB">
        <authorList>
            <consortium name="Ensembl"/>
        </authorList>
    </citation>
    <scope>IDENTIFICATION</scope>
</reference>